<evidence type="ECO:0000256" key="1">
    <source>
        <dbReference type="SAM" id="MobiDB-lite"/>
    </source>
</evidence>
<dbReference type="EMBL" id="ML170170">
    <property type="protein sequence ID" value="TDL23489.1"/>
    <property type="molecule type" value="Genomic_DNA"/>
</dbReference>
<feature type="region of interest" description="Disordered" evidence="1">
    <location>
        <begin position="242"/>
        <end position="321"/>
    </location>
</feature>
<dbReference type="OrthoDB" id="3054515at2759"/>
<evidence type="ECO:0000313" key="4">
    <source>
        <dbReference type="Proteomes" id="UP000294933"/>
    </source>
</evidence>
<dbReference type="Proteomes" id="UP000294933">
    <property type="component" value="Unassembled WGS sequence"/>
</dbReference>
<reference evidence="3 4" key="1">
    <citation type="submission" date="2018-06" db="EMBL/GenBank/DDBJ databases">
        <title>A transcriptomic atlas of mushroom development highlights an independent origin of complex multicellularity.</title>
        <authorList>
            <consortium name="DOE Joint Genome Institute"/>
            <person name="Krizsan K."/>
            <person name="Almasi E."/>
            <person name="Merenyi Z."/>
            <person name="Sahu N."/>
            <person name="Viragh M."/>
            <person name="Koszo T."/>
            <person name="Mondo S."/>
            <person name="Kiss B."/>
            <person name="Balint B."/>
            <person name="Kues U."/>
            <person name="Barry K."/>
            <person name="Hegedus J.C."/>
            <person name="Henrissat B."/>
            <person name="Johnson J."/>
            <person name="Lipzen A."/>
            <person name="Ohm R."/>
            <person name="Nagy I."/>
            <person name="Pangilinan J."/>
            <person name="Yan J."/>
            <person name="Xiong Y."/>
            <person name="Grigoriev I.V."/>
            <person name="Hibbett D.S."/>
            <person name="Nagy L.G."/>
        </authorList>
    </citation>
    <scope>NUCLEOTIDE SEQUENCE [LARGE SCALE GENOMIC DNA]</scope>
    <source>
        <strain evidence="3 4">SZMC22713</strain>
    </source>
</reference>
<feature type="chain" id="PRO_5021361483" evidence="2">
    <location>
        <begin position="23"/>
        <end position="321"/>
    </location>
</feature>
<protein>
    <submittedName>
        <fullName evidence="3">Uncharacterized protein</fullName>
    </submittedName>
</protein>
<dbReference type="AlphaFoldDB" id="A0A4Y7Q9F4"/>
<feature type="non-terminal residue" evidence="3">
    <location>
        <position position="321"/>
    </location>
</feature>
<feature type="compositionally biased region" description="Low complexity" evidence="1">
    <location>
        <begin position="263"/>
        <end position="287"/>
    </location>
</feature>
<dbReference type="GO" id="GO:0008237">
    <property type="term" value="F:metallopeptidase activity"/>
    <property type="evidence" value="ECO:0007669"/>
    <property type="project" value="InterPro"/>
</dbReference>
<proteinExistence type="predicted"/>
<keyword evidence="4" id="KW-1185">Reference proteome</keyword>
<dbReference type="InterPro" id="IPR024079">
    <property type="entry name" value="MetalloPept_cat_dom_sf"/>
</dbReference>
<accession>A0A4Y7Q9F4</accession>
<dbReference type="Gene3D" id="3.40.390.10">
    <property type="entry name" value="Collagenase (Catalytic Domain)"/>
    <property type="match status" value="1"/>
</dbReference>
<name>A0A4Y7Q9F4_9AGAM</name>
<keyword evidence="2" id="KW-0732">Signal</keyword>
<organism evidence="3 4">
    <name type="scientific">Rickenella mellea</name>
    <dbReference type="NCBI Taxonomy" id="50990"/>
    <lineage>
        <taxon>Eukaryota</taxon>
        <taxon>Fungi</taxon>
        <taxon>Dikarya</taxon>
        <taxon>Basidiomycota</taxon>
        <taxon>Agaricomycotina</taxon>
        <taxon>Agaricomycetes</taxon>
        <taxon>Hymenochaetales</taxon>
        <taxon>Rickenellaceae</taxon>
        <taxon>Rickenella</taxon>
    </lineage>
</organism>
<feature type="compositionally biased region" description="Pro residues" evidence="1">
    <location>
        <begin position="288"/>
        <end position="321"/>
    </location>
</feature>
<sequence length="321" mass="33045">MKFKLSCSVGLLALICASNSVAGPLSRRSAVTLQVLNDSVDKKLGCSATQIAILRGAIADAIPISIGAATTLSQPNVVTTEGVKTFLGSITEIDLASQVPRRFTNVAHGLSGQLTEITDLDEGNSAQTLRFYCPAKGTTEAEGNPCQSTSDAVAENFAEGSSNKIALCPSFFAGVSRATDVESYEASRVAEKISLFGAPGNPDAKPSSCLLLSKGKRAKNAENWALVSFVINADPGRFVPCTTQPEKRATGVSSCARPSPSKSASTTVTSQNTATTKSVPRPTATAKPPKPPTPVTPPAGPPPAGPPKPPPSPPKPPKPPS</sequence>
<evidence type="ECO:0000313" key="3">
    <source>
        <dbReference type="EMBL" id="TDL23489.1"/>
    </source>
</evidence>
<dbReference type="VEuPathDB" id="FungiDB:BD410DRAFT_838970"/>
<gene>
    <name evidence="3" type="ORF">BD410DRAFT_838970</name>
</gene>
<evidence type="ECO:0000256" key="2">
    <source>
        <dbReference type="SAM" id="SignalP"/>
    </source>
</evidence>
<feature type="signal peptide" evidence="2">
    <location>
        <begin position="1"/>
        <end position="22"/>
    </location>
</feature>